<organism evidence="2 3">
    <name type="scientific">Tolypocladium ophioglossoides (strain CBS 100239)</name>
    <name type="common">Snaketongue truffleclub</name>
    <name type="synonym">Elaphocordyceps ophioglossoides</name>
    <dbReference type="NCBI Taxonomy" id="1163406"/>
    <lineage>
        <taxon>Eukaryota</taxon>
        <taxon>Fungi</taxon>
        <taxon>Dikarya</taxon>
        <taxon>Ascomycota</taxon>
        <taxon>Pezizomycotina</taxon>
        <taxon>Sordariomycetes</taxon>
        <taxon>Hypocreomycetidae</taxon>
        <taxon>Hypocreales</taxon>
        <taxon>Ophiocordycipitaceae</taxon>
        <taxon>Tolypocladium</taxon>
    </lineage>
</organism>
<dbReference type="AlphaFoldDB" id="A0A0L0NJ81"/>
<gene>
    <name evidence="2" type="ORF">TOPH_00841</name>
</gene>
<evidence type="ECO:0000313" key="2">
    <source>
        <dbReference type="EMBL" id="KND94192.1"/>
    </source>
</evidence>
<dbReference type="OrthoDB" id="20295at2759"/>
<name>A0A0L0NJ81_TOLOC</name>
<accession>A0A0L0NJ81</accession>
<proteinExistence type="predicted"/>
<feature type="non-terminal residue" evidence="2">
    <location>
        <position position="135"/>
    </location>
</feature>
<feature type="region of interest" description="Disordered" evidence="1">
    <location>
        <begin position="74"/>
        <end position="135"/>
    </location>
</feature>
<dbReference type="EMBL" id="LFRF01000002">
    <property type="protein sequence ID" value="KND94192.1"/>
    <property type="molecule type" value="Genomic_DNA"/>
</dbReference>
<protein>
    <submittedName>
        <fullName evidence="2">Uncharacterized protein</fullName>
    </submittedName>
</protein>
<evidence type="ECO:0000313" key="3">
    <source>
        <dbReference type="Proteomes" id="UP000036947"/>
    </source>
</evidence>
<keyword evidence="3" id="KW-1185">Reference proteome</keyword>
<dbReference type="Proteomes" id="UP000036947">
    <property type="component" value="Unassembled WGS sequence"/>
</dbReference>
<comment type="caution">
    <text evidence="2">The sequence shown here is derived from an EMBL/GenBank/DDBJ whole genome shotgun (WGS) entry which is preliminary data.</text>
</comment>
<reference evidence="2 3" key="1">
    <citation type="journal article" date="2015" name="BMC Genomics">
        <title>The genome of the truffle-parasite Tolypocladium ophioglossoides and the evolution of antifungal peptaibiotics.</title>
        <authorList>
            <person name="Quandt C.A."/>
            <person name="Bushley K.E."/>
            <person name="Spatafora J.W."/>
        </authorList>
    </citation>
    <scope>NUCLEOTIDE SEQUENCE [LARGE SCALE GENOMIC DNA]</scope>
    <source>
        <strain evidence="2 3">CBS 100239</strain>
    </source>
</reference>
<sequence>MLVDLGECREEVVQRRLAHCGDGARVSGICSQYSNEKASEAANLQVLQLAWPLLGVAAAFSGMVPLSSRRAGARAGAPAMLRSEPAGPWHRRRAHAEQPFERPFEQPLEQHPEQPLEQHFQQPGAANLAGGRPQT</sequence>
<feature type="compositionally biased region" description="Basic and acidic residues" evidence="1">
    <location>
        <begin position="95"/>
        <end position="116"/>
    </location>
</feature>
<evidence type="ECO:0000256" key="1">
    <source>
        <dbReference type="SAM" id="MobiDB-lite"/>
    </source>
</evidence>